<reference evidence="12 13" key="1">
    <citation type="journal article" date="2024" name="bioRxiv">
        <title>A reference genome for Trichogramma kaykai: A tiny desert-dwelling parasitoid wasp with competing sex-ratio distorters.</title>
        <authorList>
            <person name="Culotta J."/>
            <person name="Lindsey A.R."/>
        </authorList>
    </citation>
    <scope>NUCLEOTIDE SEQUENCE [LARGE SCALE GENOMIC DNA]</scope>
    <source>
        <strain evidence="12 13">KSX58</strain>
    </source>
</reference>
<dbReference type="SUPFAM" id="SSF53474">
    <property type="entry name" value="alpha/beta-Hydrolases"/>
    <property type="match status" value="1"/>
</dbReference>
<evidence type="ECO:0000259" key="11">
    <source>
        <dbReference type="Pfam" id="PF12146"/>
    </source>
</evidence>
<evidence type="ECO:0000256" key="6">
    <source>
        <dbReference type="ARBA" id="ARBA00023180"/>
    </source>
</evidence>
<dbReference type="AlphaFoldDB" id="A0ABD2WQP6"/>
<feature type="chain" id="PRO_5044754972" description="Lipase" evidence="9">
    <location>
        <begin position="21"/>
        <end position="426"/>
    </location>
</feature>
<keyword evidence="6" id="KW-0325">Glycoprotein</keyword>
<organism evidence="12 13">
    <name type="scientific">Trichogramma kaykai</name>
    <dbReference type="NCBI Taxonomy" id="54128"/>
    <lineage>
        <taxon>Eukaryota</taxon>
        <taxon>Metazoa</taxon>
        <taxon>Ecdysozoa</taxon>
        <taxon>Arthropoda</taxon>
        <taxon>Hexapoda</taxon>
        <taxon>Insecta</taxon>
        <taxon>Pterygota</taxon>
        <taxon>Neoptera</taxon>
        <taxon>Endopterygota</taxon>
        <taxon>Hymenoptera</taxon>
        <taxon>Apocrita</taxon>
        <taxon>Proctotrupomorpha</taxon>
        <taxon>Chalcidoidea</taxon>
        <taxon>Trichogrammatidae</taxon>
        <taxon>Trichogramma</taxon>
    </lineage>
</organism>
<dbReference type="InterPro" id="IPR025483">
    <property type="entry name" value="Lipase_euk"/>
</dbReference>
<evidence type="ECO:0000313" key="12">
    <source>
        <dbReference type="EMBL" id="KAL3395192.1"/>
    </source>
</evidence>
<dbReference type="Gene3D" id="3.40.50.1820">
    <property type="entry name" value="alpha/beta hydrolase"/>
    <property type="match status" value="1"/>
</dbReference>
<name>A0ABD2WQP6_9HYME</name>
<keyword evidence="3 7" id="KW-0378">Hydrolase</keyword>
<protein>
    <recommendedName>
        <fullName evidence="7">Lipase</fullName>
    </recommendedName>
</protein>
<evidence type="ECO:0000259" key="10">
    <source>
        <dbReference type="Pfam" id="PF04083"/>
    </source>
</evidence>
<evidence type="ECO:0000256" key="8">
    <source>
        <dbReference type="PIRSR" id="PIRSR000862-1"/>
    </source>
</evidence>
<sequence>MKKFSPISFVIFSCLLQVNTYRIHEANKKSFVKLKSKSELAKADTEFDPLENIDPEVDCYYLIKNRNYTVEKHIITTDGYRIAIYRIPSSPKKPSVKRLPVVMQHGLLMSCFEWIFAGPRHDLAFMLADLGHDVWITNIRGTVFGRSHLTLSPDHDPEFWEFSYHEMATVDMANIIDYVLDVTNQQQIMYVGHSMGTSISYILLSTKPEYNEKIKLVISFTPVAYWYDPQTSFIGNMKPLLKPCMRFLESTRMHEILPVSTAMSNMLNILCDNRDTIYKELCQYLIFFSFGYNPDQVPETPNVVKFFRYFPAGASRQTLKHFTQNILEGEFRPIDFGSEKNMKKYGTPDARPYNLKKISAPVALFYGYGDTLIAPHNVVYLSKVLPNVEVIEAVPHERFNHFDFVIARDVKKLLYDRVMEVMARYY</sequence>
<dbReference type="FunFam" id="3.40.50.1820:FF:000057">
    <property type="entry name" value="Lipase"/>
    <property type="match status" value="1"/>
</dbReference>
<dbReference type="EMBL" id="JBJJXI010000085">
    <property type="protein sequence ID" value="KAL3395192.1"/>
    <property type="molecule type" value="Genomic_DNA"/>
</dbReference>
<accession>A0ABD2WQP6</accession>
<evidence type="ECO:0000256" key="9">
    <source>
        <dbReference type="SAM" id="SignalP"/>
    </source>
</evidence>
<keyword evidence="4 7" id="KW-0442">Lipid degradation</keyword>
<evidence type="ECO:0000256" key="3">
    <source>
        <dbReference type="ARBA" id="ARBA00022801"/>
    </source>
</evidence>
<comment type="caution">
    <text evidence="12">The sequence shown here is derived from an EMBL/GenBank/DDBJ whole genome shotgun (WGS) entry which is preliminary data.</text>
</comment>
<dbReference type="GO" id="GO:0016787">
    <property type="term" value="F:hydrolase activity"/>
    <property type="evidence" value="ECO:0007669"/>
    <property type="project" value="UniProtKB-KW"/>
</dbReference>
<dbReference type="GO" id="GO:0016042">
    <property type="term" value="P:lipid catabolic process"/>
    <property type="evidence" value="ECO:0007669"/>
    <property type="project" value="UniProtKB-KW"/>
</dbReference>
<keyword evidence="13" id="KW-1185">Reference proteome</keyword>
<feature type="active site" description="Charge relay system" evidence="8">
    <location>
        <position position="370"/>
    </location>
</feature>
<comment type="similarity">
    <text evidence="1 7">Belongs to the AB hydrolase superfamily. Lipase family.</text>
</comment>
<feature type="signal peptide" evidence="9">
    <location>
        <begin position="1"/>
        <end position="20"/>
    </location>
</feature>
<dbReference type="PANTHER" id="PTHR11005">
    <property type="entry name" value="LYSOSOMAL ACID LIPASE-RELATED"/>
    <property type="match status" value="1"/>
</dbReference>
<dbReference type="Pfam" id="PF04083">
    <property type="entry name" value="Abhydro_lipase"/>
    <property type="match status" value="1"/>
</dbReference>
<gene>
    <name evidence="12" type="ORF">TKK_010797</name>
</gene>
<proteinExistence type="inferred from homology"/>
<feature type="domain" description="Partial AB-hydrolase lipase" evidence="10">
    <location>
        <begin position="60"/>
        <end position="116"/>
    </location>
</feature>
<evidence type="ECO:0000313" key="13">
    <source>
        <dbReference type="Proteomes" id="UP001627154"/>
    </source>
</evidence>
<evidence type="ECO:0000256" key="4">
    <source>
        <dbReference type="ARBA" id="ARBA00022963"/>
    </source>
</evidence>
<dbReference type="InterPro" id="IPR029058">
    <property type="entry name" value="AB_hydrolase_fold"/>
</dbReference>
<dbReference type="InterPro" id="IPR022742">
    <property type="entry name" value="Hydrolase_4"/>
</dbReference>
<feature type="active site" description="Nucleophile" evidence="8">
    <location>
        <position position="194"/>
    </location>
</feature>
<dbReference type="PIRSF" id="PIRSF000862">
    <property type="entry name" value="Steryl_ester_lip"/>
    <property type="match status" value="1"/>
</dbReference>
<feature type="active site" description="Charge relay system" evidence="8">
    <location>
        <position position="401"/>
    </location>
</feature>
<feature type="domain" description="Serine aminopeptidase S33" evidence="11">
    <location>
        <begin position="121"/>
        <end position="248"/>
    </location>
</feature>
<evidence type="ECO:0000256" key="1">
    <source>
        <dbReference type="ARBA" id="ARBA00010701"/>
    </source>
</evidence>
<keyword evidence="5" id="KW-0443">Lipid metabolism</keyword>
<keyword evidence="2 9" id="KW-0732">Signal</keyword>
<dbReference type="Proteomes" id="UP001627154">
    <property type="component" value="Unassembled WGS sequence"/>
</dbReference>
<dbReference type="Pfam" id="PF12146">
    <property type="entry name" value="Hydrolase_4"/>
    <property type="match status" value="1"/>
</dbReference>
<dbReference type="InterPro" id="IPR006693">
    <property type="entry name" value="AB_hydrolase_lipase"/>
</dbReference>
<evidence type="ECO:0000256" key="2">
    <source>
        <dbReference type="ARBA" id="ARBA00022729"/>
    </source>
</evidence>
<evidence type="ECO:0000256" key="7">
    <source>
        <dbReference type="PIRNR" id="PIRNR000862"/>
    </source>
</evidence>
<evidence type="ECO:0000256" key="5">
    <source>
        <dbReference type="ARBA" id="ARBA00023098"/>
    </source>
</evidence>